<dbReference type="AlphaFoldDB" id="R7TIZ7"/>
<evidence type="ECO:0000313" key="3">
    <source>
        <dbReference type="Proteomes" id="UP000014760"/>
    </source>
</evidence>
<dbReference type="Proteomes" id="UP000014760">
    <property type="component" value="Unassembled WGS sequence"/>
</dbReference>
<dbReference type="EMBL" id="AMQN01012764">
    <property type="status" value="NOT_ANNOTATED_CDS"/>
    <property type="molecule type" value="Genomic_DNA"/>
</dbReference>
<reference evidence="2" key="3">
    <citation type="submission" date="2015-06" db="UniProtKB">
        <authorList>
            <consortium name="EnsemblMetazoa"/>
        </authorList>
    </citation>
    <scope>IDENTIFICATION</scope>
</reference>
<organism evidence="1">
    <name type="scientific">Capitella teleta</name>
    <name type="common">Polychaete worm</name>
    <dbReference type="NCBI Taxonomy" id="283909"/>
    <lineage>
        <taxon>Eukaryota</taxon>
        <taxon>Metazoa</taxon>
        <taxon>Spiralia</taxon>
        <taxon>Lophotrochozoa</taxon>
        <taxon>Annelida</taxon>
        <taxon>Polychaeta</taxon>
        <taxon>Sedentaria</taxon>
        <taxon>Scolecida</taxon>
        <taxon>Capitellidae</taxon>
        <taxon>Capitella</taxon>
    </lineage>
</organism>
<dbReference type="HOGENOM" id="CLU_1035303_0_0_1"/>
<reference evidence="3" key="1">
    <citation type="submission" date="2012-12" db="EMBL/GenBank/DDBJ databases">
        <authorList>
            <person name="Hellsten U."/>
            <person name="Grimwood J."/>
            <person name="Chapman J.A."/>
            <person name="Shapiro H."/>
            <person name="Aerts A."/>
            <person name="Otillar R.P."/>
            <person name="Terry A.Y."/>
            <person name="Boore J.L."/>
            <person name="Simakov O."/>
            <person name="Marletaz F."/>
            <person name="Cho S.-J."/>
            <person name="Edsinger-Gonzales E."/>
            <person name="Havlak P."/>
            <person name="Kuo D.-H."/>
            <person name="Larsson T."/>
            <person name="Lv J."/>
            <person name="Arendt D."/>
            <person name="Savage R."/>
            <person name="Osoegawa K."/>
            <person name="de Jong P."/>
            <person name="Lindberg D.R."/>
            <person name="Seaver E.C."/>
            <person name="Weisblat D.A."/>
            <person name="Putnam N.H."/>
            <person name="Grigoriev I.V."/>
            <person name="Rokhsar D.S."/>
        </authorList>
    </citation>
    <scope>NUCLEOTIDE SEQUENCE</scope>
    <source>
        <strain evidence="3">I ESC-2004</strain>
    </source>
</reference>
<keyword evidence="3" id="KW-1185">Reference proteome</keyword>
<protein>
    <submittedName>
        <fullName evidence="1 2">Uncharacterized protein</fullName>
    </submittedName>
</protein>
<dbReference type="EnsemblMetazoa" id="CapteT191416">
    <property type="protein sequence ID" value="CapteP191416"/>
    <property type="gene ID" value="CapteG191416"/>
</dbReference>
<name>R7TIZ7_CAPTE</name>
<dbReference type="InterPro" id="IPR032675">
    <property type="entry name" value="LRR_dom_sf"/>
</dbReference>
<sequence length="269" mass="30814">MSKKLKILRVITIIYSDQNTQGLQEMTLNHNEIYEKGGVCMEQLHVATIGCLMERLSFPRMCSTREAMQNDSTLLHLNVANNRIHPPELMELIEGIASNCSLQRLRLGPNRNTAKSTTVILAVIQNNPNLQLDLLDQVLWLMSHSKKILDAINEQRRAACGITMDESRIMLCRFERSGLRSTANYNVFMGSTRREFESLRGWIREYFHSEKQEFTNDDIARHGACALLCSVNKTAKIKAEKTMEYGPKEGWKIKTCLDSRDLEVKMQGF</sequence>
<evidence type="ECO:0000313" key="1">
    <source>
        <dbReference type="EMBL" id="ELT93457.1"/>
    </source>
</evidence>
<reference evidence="1 3" key="2">
    <citation type="journal article" date="2013" name="Nature">
        <title>Insights into bilaterian evolution from three spiralian genomes.</title>
        <authorList>
            <person name="Simakov O."/>
            <person name="Marletaz F."/>
            <person name="Cho S.J."/>
            <person name="Edsinger-Gonzales E."/>
            <person name="Havlak P."/>
            <person name="Hellsten U."/>
            <person name="Kuo D.H."/>
            <person name="Larsson T."/>
            <person name="Lv J."/>
            <person name="Arendt D."/>
            <person name="Savage R."/>
            <person name="Osoegawa K."/>
            <person name="de Jong P."/>
            <person name="Grimwood J."/>
            <person name="Chapman J.A."/>
            <person name="Shapiro H."/>
            <person name="Aerts A."/>
            <person name="Otillar R.P."/>
            <person name="Terry A.Y."/>
            <person name="Boore J.L."/>
            <person name="Grigoriev I.V."/>
            <person name="Lindberg D.R."/>
            <person name="Seaver E.C."/>
            <person name="Weisblat D.A."/>
            <person name="Putnam N.H."/>
            <person name="Rokhsar D.S."/>
        </authorList>
    </citation>
    <scope>NUCLEOTIDE SEQUENCE</scope>
    <source>
        <strain evidence="1 3">I ESC-2004</strain>
    </source>
</reference>
<dbReference type="EMBL" id="KB309733">
    <property type="protein sequence ID" value="ELT93457.1"/>
    <property type="molecule type" value="Genomic_DNA"/>
</dbReference>
<accession>R7TIZ7</accession>
<proteinExistence type="predicted"/>
<gene>
    <name evidence="1" type="ORF">CAPTEDRAFT_191416</name>
</gene>
<dbReference type="Gene3D" id="3.80.10.10">
    <property type="entry name" value="Ribonuclease Inhibitor"/>
    <property type="match status" value="1"/>
</dbReference>
<dbReference type="SUPFAM" id="SSF52047">
    <property type="entry name" value="RNI-like"/>
    <property type="match status" value="1"/>
</dbReference>
<evidence type="ECO:0000313" key="2">
    <source>
        <dbReference type="EnsemblMetazoa" id="CapteP191416"/>
    </source>
</evidence>